<protein>
    <submittedName>
        <fullName evidence="1">Uncharacterized protein</fullName>
    </submittedName>
</protein>
<accession>A0AAN8WLN0</accession>
<dbReference type="Proteomes" id="UP001381693">
    <property type="component" value="Unassembled WGS sequence"/>
</dbReference>
<comment type="caution">
    <text evidence="1">The sequence shown here is derived from an EMBL/GenBank/DDBJ whole genome shotgun (WGS) entry which is preliminary data.</text>
</comment>
<evidence type="ECO:0000313" key="2">
    <source>
        <dbReference type="Proteomes" id="UP001381693"/>
    </source>
</evidence>
<dbReference type="AlphaFoldDB" id="A0AAN8WLN0"/>
<keyword evidence="2" id="KW-1185">Reference proteome</keyword>
<dbReference type="EMBL" id="JAXCGZ010017324">
    <property type="protein sequence ID" value="KAK7068296.1"/>
    <property type="molecule type" value="Genomic_DNA"/>
</dbReference>
<gene>
    <name evidence="1" type="ORF">SK128_012899</name>
</gene>
<reference evidence="1 2" key="1">
    <citation type="submission" date="2023-11" db="EMBL/GenBank/DDBJ databases">
        <title>Halocaridina rubra genome assembly.</title>
        <authorList>
            <person name="Smith C."/>
        </authorList>
    </citation>
    <scope>NUCLEOTIDE SEQUENCE [LARGE SCALE GENOMIC DNA]</scope>
    <source>
        <strain evidence="1">EP-1</strain>
        <tissue evidence="1">Whole</tissue>
    </source>
</reference>
<evidence type="ECO:0000313" key="1">
    <source>
        <dbReference type="EMBL" id="KAK7068296.1"/>
    </source>
</evidence>
<sequence length="301" mass="33452">MKARTVKELKQHQAWTPLVCFKILDEEEAPGKHNCEICNTPTSPCTDPCLLDVDDIAFTCLYRRILVFFQDFDGRVTPSLVSQRLGVDISIGKKIIMRLNSDRLLTKKGLKWGKIVNKSQLVKNAIPLYLSKPLKMACSNSPSKEKMETATLETALTPMRKIILSDSDATPDMLAPQPQCSMSGLNDEDDIIDIMEMSQDADVGTQIPKSAVQQVKGSVCREPTHLNNMEYCASQSQALATVGNSVEVLTPQKNEDSIMEDKASEFVMMDSENVENVELACLLVTLLEASTLFIYFYVGIC</sequence>
<organism evidence="1 2">
    <name type="scientific">Halocaridina rubra</name>
    <name type="common">Hawaiian red shrimp</name>
    <dbReference type="NCBI Taxonomy" id="373956"/>
    <lineage>
        <taxon>Eukaryota</taxon>
        <taxon>Metazoa</taxon>
        <taxon>Ecdysozoa</taxon>
        <taxon>Arthropoda</taxon>
        <taxon>Crustacea</taxon>
        <taxon>Multicrustacea</taxon>
        <taxon>Malacostraca</taxon>
        <taxon>Eumalacostraca</taxon>
        <taxon>Eucarida</taxon>
        <taxon>Decapoda</taxon>
        <taxon>Pleocyemata</taxon>
        <taxon>Caridea</taxon>
        <taxon>Atyoidea</taxon>
        <taxon>Atyidae</taxon>
        <taxon>Halocaridina</taxon>
    </lineage>
</organism>
<proteinExistence type="predicted"/>
<name>A0AAN8WLN0_HALRR</name>